<accession>A0A427AAN9</accession>
<dbReference type="EMBL" id="AMZH03003131">
    <property type="protein sequence ID" value="RRT73297.1"/>
    <property type="molecule type" value="Genomic_DNA"/>
</dbReference>
<organism evidence="2 3">
    <name type="scientific">Ensete ventricosum</name>
    <name type="common">Abyssinian banana</name>
    <name type="synonym">Musa ensete</name>
    <dbReference type="NCBI Taxonomy" id="4639"/>
    <lineage>
        <taxon>Eukaryota</taxon>
        <taxon>Viridiplantae</taxon>
        <taxon>Streptophyta</taxon>
        <taxon>Embryophyta</taxon>
        <taxon>Tracheophyta</taxon>
        <taxon>Spermatophyta</taxon>
        <taxon>Magnoliopsida</taxon>
        <taxon>Liliopsida</taxon>
        <taxon>Zingiberales</taxon>
        <taxon>Musaceae</taxon>
        <taxon>Ensete</taxon>
    </lineage>
</organism>
<dbReference type="Proteomes" id="UP000287651">
    <property type="component" value="Unassembled WGS sequence"/>
</dbReference>
<evidence type="ECO:0000256" key="1">
    <source>
        <dbReference type="SAM" id="MobiDB-lite"/>
    </source>
</evidence>
<comment type="caution">
    <text evidence="2">The sequence shown here is derived from an EMBL/GenBank/DDBJ whole genome shotgun (WGS) entry which is preliminary data.</text>
</comment>
<protein>
    <submittedName>
        <fullName evidence="2">Uncharacterized protein</fullName>
    </submittedName>
</protein>
<feature type="region of interest" description="Disordered" evidence="1">
    <location>
        <begin position="33"/>
        <end position="92"/>
    </location>
</feature>
<name>A0A427AAN9_ENSVE</name>
<proteinExistence type="predicted"/>
<dbReference type="AlphaFoldDB" id="A0A427AAN9"/>
<sequence length="107" mass="12436">MYLLSATGRNRQNRSLTIDFGRQRLIEGEIDRRRSIDREKGKKKKKKKKRKRRKKKKRLSLRRPRLCIVASHAPSSPVGRSRAVADHASSSPARHLNDVASFFPLIY</sequence>
<gene>
    <name evidence="2" type="ORF">B296_00024794</name>
</gene>
<evidence type="ECO:0000313" key="3">
    <source>
        <dbReference type="Proteomes" id="UP000287651"/>
    </source>
</evidence>
<reference evidence="2 3" key="1">
    <citation type="journal article" date="2014" name="Agronomy (Basel)">
        <title>A Draft Genome Sequence for Ensete ventricosum, the Drought-Tolerant Tree Against Hunger.</title>
        <authorList>
            <person name="Harrison J."/>
            <person name="Moore K.A."/>
            <person name="Paszkiewicz K."/>
            <person name="Jones T."/>
            <person name="Grant M."/>
            <person name="Ambacheew D."/>
            <person name="Muzemil S."/>
            <person name="Studholme D.J."/>
        </authorList>
    </citation>
    <scope>NUCLEOTIDE SEQUENCE [LARGE SCALE GENOMIC DNA]</scope>
</reference>
<feature type="compositionally biased region" description="Basic residues" evidence="1">
    <location>
        <begin position="41"/>
        <end position="65"/>
    </location>
</feature>
<evidence type="ECO:0000313" key="2">
    <source>
        <dbReference type="EMBL" id="RRT73297.1"/>
    </source>
</evidence>